<keyword evidence="2" id="KW-0443">Lipid metabolism</keyword>
<proteinExistence type="inferred from homology"/>
<evidence type="ECO:0000256" key="3">
    <source>
        <dbReference type="ARBA" id="ARBA00023239"/>
    </source>
</evidence>
<dbReference type="PANTHER" id="PTHR11941:SF169">
    <property type="entry name" value="(7AS)-7A-METHYL-1,5-DIOXO-2,3,5,6,7,7A-HEXAHYDRO-1H-INDENE-CARBOXYL-COA HYDROLASE"/>
    <property type="match status" value="1"/>
</dbReference>
<dbReference type="GO" id="GO:0004300">
    <property type="term" value="F:enoyl-CoA hydratase activity"/>
    <property type="evidence" value="ECO:0007669"/>
    <property type="project" value="UniProtKB-EC"/>
</dbReference>
<evidence type="ECO:0000313" key="4">
    <source>
        <dbReference type="EMBL" id="OXR40443.1"/>
    </source>
</evidence>
<dbReference type="InterPro" id="IPR029045">
    <property type="entry name" value="ClpP/crotonase-like_dom_sf"/>
</dbReference>
<comment type="caution">
    <text evidence="4">The sequence shown here is derived from an EMBL/GenBank/DDBJ whole genome shotgun (WGS) entry which is preliminary data.</text>
</comment>
<keyword evidence="3 4" id="KW-0456">Lyase</keyword>
<evidence type="ECO:0000256" key="1">
    <source>
        <dbReference type="ARBA" id="ARBA00005254"/>
    </source>
</evidence>
<dbReference type="EMBL" id="NGAF01000032">
    <property type="protein sequence ID" value="OXR40443.1"/>
    <property type="molecule type" value="Genomic_DNA"/>
</dbReference>
<comment type="similarity">
    <text evidence="1">Belongs to the enoyl-CoA hydratase/isomerase family.</text>
</comment>
<evidence type="ECO:0000313" key="5">
    <source>
        <dbReference type="Proteomes" id="UP000215506"/>
    </source>
</evidence>
<dbReference type="AlphaFoldDB" id="A0A231GUY8"/>
<accession>A0A231GUY8</accession>
<dbReference type="EC" id="4.2.1.17" evidence="4"/>
<keyword evidence="5" id="KW-1185">Reference proteome</keyword>
<dbReference type="Proteomes" id="UP000215506">
    <property type="component" value="Unassembled WGS sequence"/>
</dbReference>
<protein>
    <submittedName>
        <fullName evidence="4">2,3-dehydroadipyl-CoA hydratase</fullName>
        <ecNumber evidence="4">4.2.1.17</ecNumber>
    </submittedName>
</protein>
<dbReference type="GO" id="GO:0006635">
    <property type="term" value="P:fatty acid beta-oxidation"/>
    <property type="evidence" value="ECO:0007669"/>
    <property type="project" value="TreeGrafter"/>
</dbReference>
<evidence type="ECO:0000256" key="2">
    <source>
        <dbReference type="ARBA" id="ARBA00023098"/>
    </source>
</evidence>
<dbReference type="PANTHER" id="PTHR11941">
    <property type="entry name" value="ENOYL-COA HYDRATASE-RELATED"/>
    <property type="match status" value="1"/>
</dbReference>
<dbReference type="Gene3D" id="3.90.226.10">
    <property type="entry name" value="2-enoyl-CoA Hydratase, Chain A, domain 1"/>
    <property type="match status" value="1"/>
</dbReference>
<dbReference type="InterPro" id="IPR001753">
    <property type="entry name" value="Enoyl-CoA_hydra/iso"/>
</dbReference>
<dbReference type="RefSeq" id="WP_051042665.1">
    <property type="nucleotide sequence ID" value="NZ_JAAXOR010000001.1"/>
</dbReference>
<dbReference type="Pfam" id="PF00378">
    <property type="entry name" value="ECH_1"/>
    <property type="match status" value="1"/>
</dbReference>
<organism evidence="4 5">
    <name type="scientific">Nocardia cerradoensis</name>
    <dbReference type="NCBI Taxonomy" id="85688"/>
    <lineage>
        <taxon>Bacteria</taxon>
        <taxon>Bacillati</taxon>
        <taxon>Actinomycetota</taxon>
        <taxon>Actinomycetes</taxon>
        <taxon>Mycobacteriales</taxon>
        <taxon>Nocardiaceae</taxon>
        <taxon>Nocardia</taxon>
    </lineage>
</organism>
<dbReference type="SUPFAM" id="SSF52096">
    <property type="entry name" value="ClpP/crotonase"/>
    <property type="match status" value="1"/>
</dbReference>
<name>A0A231GUY8_9NOCA</name>
<reference evidence="4 5" key="1">
    <citation type="submission" date="2017-07" db="EMBL/GenBank/DDBJ databases">
        <title>First draft Genome Sequence of Nocardia cerradoensis isolated from human infection.</title>
        <authorList>
            <person name="Carrasco G."/>
        </authorList>
    </citation>
    <scope>NUCLEOTIDE SEQUENCE [LARGE SCALE GENOMIC DNA]</scope>
    <source>
        <strain evidence="4 5">CNM20130759</strain>
    </source>
</reference>
<sequence>MSFVEVERAGSVAIVRLNRPERMNALGTEILAELRDAYARIDSDDDIAVGVMTGTGRAFCAGRDMKEANTGEVDLSEQATTKNIDLYMENNRAKPMISAVNGYAGGAGFYLATRAVDLVLAAESASFQIAEVPRGILHGWQTGYWFNLSHAASMELAYGFRISGRRAYECGLANMVTGDGELMDVAMRWAEHVAAMPRTVLQANRQLRSRLENEVPASVDVDGSRMFREILDSGVAAEGDRSFLEKRTAQFAK</sequence>
<dbReference type="CDD" id="cd06558">
    <property type="entry name" value="crotonase-like"/>
    <property type="match status" value="1"/>
</dbReference>
<gene>
    <name evidence="4" type="primary">paaF_7</name>
    <name evidence="4" type="ORF">B7C42_07501</name>
</gene>